<dbReference type="Gene3D" id="1.20.1560.10">
    <property type="entry name" value="ABC transporter type 1, transmembrane domain"/>
    <property type="match status" value="1"/>
</dbReference>
<evidence type="ECO:0000256" key="2">
    <source>
        <dbReference type="ARBA" id="ARBA00022448"/>
    </source>
</evidence>
<dbReference type="Proteomes" id="UP000077405">
    <property type="component" value="Plasmid pYZ3"/>
</dbReference>
<evidence type="ECO:0000256" key="1">
    <source>
        <dbReference type="ARBA" id="ARBA00004651"/>
    </source>
</evidence>
<evidence type="ECO:0000313" key="13">
    <source>
        <dbReference type="Proteomes" id="UP000077405"/>
    </source>
</evidence>
<keyword evidence="5" id="KW-0547">Nucleotide-binding</keyword>
<feature type="transmembrane region" description="Helical" evidence="9">
    <location>
        <begin position="40"/>
        <end position="62"/>
    </location>
</feature>
<sequence length="616" mass="65593">MSDAAECPAAVKQAGAERRPDYLASFRLLLRHAAGVRLRLIVAVLLATLSVLCELVPVWVVWRLTVAVIDGTATQALFAQQAVLALAAILAGYAALTAALAQSHIVAFQVIHDLRMALARHLARLPLGWFAGRRSGGAKALVIDEPEKLELIVAHGIPEGTSAVATWLAVSLWLFAVDWRMALASVLLTPVSFILMARAMTRTGRFVADYQRAGERMNGAIVEYLAGMPVVKIFNRSGESFAGTADAVRAYTNVETAMGRAYIPLGSGFSALVLSNIVVILPVGLWLLAANAIDLPTLLLFVILGATYSQPLLKLFGLFQQLAQVSIASMAVADALAAPPQPDSGRRIELPNRDIVFEGVRFGYEDGPEVLHGIDATARTGTVTALVGPSGSGKSSLAALVPRFHDVRAGRVTLGGVDVRDIGLDQLMEEIAFVFQDSLLFSGTIAENIRFGDARATDEQVRAAARAARADGFIAALPDGYATRLGGRGGVQLSGGERQRIAIARAILKDAPVIVLDEATAFADPDSEAAIQEAIGALARGRTLLVVAHRLNTIADADQILVLDRGRIVESGRQEELLARNGLYARLWADYTEAQALALRPDRRPCALNACVDAAE</sequence>
<evidence type="ECO:0000256" key="9">
    <source>
        <dbReference type="SAM" id="Phobius"/>
    </source>
</evidence>
<evidence type="ECO:0000313" key="12">
    <source>
        <dbReference type="EMBL" id="AWB07981.1"/>
    </source>
</evidence>
<dbReference type="InterPro" id="IPR039421">
    <property type="entry name" value="Type_1_exporter"/>
</dbReference>
<keyword evidence="7 9" id="KW-1133">Transmembrane helix</keyword>
<dbReference type="SMART" id="SM00382">
    <property type="entry name" value="AAA"/>
    <property type="match status" value="1"/>
</dbReference>
<dbReference type="OrthoDB" id="9804259at2"/>
<feature type="domain" description="ABC transporter" evidence="10">
    <location>
        <begin position="350"/>
        <end position="590"/>
    </location>
</feature>
<dbReference type="InterPro" id="IPR011527">
    <property type="entry name" value="ABC1_TM_dom"/>
</dbReference>
<evidence type="ECO:0000256" key="5">
    <source>
        <dbReference type="ARBA" id="ARBA00022741"/>
    </source>
</evidence>
<keyword evidence="6 12" id="KW-0067">ATP-binding</keyword>
<dbReference type="PROSITE" id="PS50893">
    <property type="entry name" value="ABC_TRANSPORTER_2"/>
    <property type="match status" value="1"/>
</dbReference>
<dbReference type="AlphaFoldDB" id="A0A2R4VUC2"/>
<reference evidence="12 13" key="1">
    <citation type="submission" date="2018-04" db="EMBL/GenBank/DDBJ databases">
        <title>Complete genome sequence of the nitrogen-fixing bacterium Azospirillum humicireducens type strain SgZ-5.</title>
        <authorList>
            <person name="Yu Z."/>
        </authorList>
    </citation>
    <scope>NUCLEOTIDE SEQUENCE [LARGE SCALE GENOMIC DNA]</scope>
    <source>
        <strain evidence="12 13">SgZ-5</strain>
        <plasmid evidence="12 13">pYZ3</plasmid>
    </source>
</reference>
<feature type="domain" description="ABC transmembrane type-1" evidence="11">
    <location>
        <begin position="41"/>
        <end position="324"/>
    </location>
</feature>
<gene>
    <name evidence="12" type="ORF">A6A40_22550</name>
</gene>
<organism evidence="12 13">
    <name type="scientific">Azospirillum humicireducens</name>
    <dbReference type="NCBI Taxonomy" id="1226968"/>
    <lineage>
        <taxon>Bacteria</taxon>
        <taxon>Pseudomonadati</taxon>
        <taxon>Pseudomonadota</taxon>
        <taxon>Alphaproteobacteria</taxon>
        <taxon>Rhodospirillales</taxon>
        <taxon>Azospirillaceae</taxon>
        <taxon>Azospirillum</taxon>
    </lineage>
</organism>
<evidence type="ECO:0000259" key="10">
    <source>
        <dbReference type="PROSITE" id="PS50893"/>
    </source>
</evidence>
<dbReference type="FunFam" id="3.40.50.300:FF:000221">
    <property type="entry name" value="Multidrug ABC transporter ATP-binding protein"/>
    <property type="match status" value="1"/>
</dbReference>
<dbReference type="InterPro" id="IPR036640">
    <property type="entry name" value="ABC1_TM_sf"/>
</dbReference>
<keyword evidence="3" id="KW-1003">Cell membrane</keyword>
<dbReference type="PROSITE" id="PS00211">
    <property type="entry name" value="ABC_TRANSPORTER_1"/>
    <property type="match status" value="1"/>
</dbReference>
<comment type="subcellular location">
    <subcellularLocation>
        <location evidence="1">Cell membrane</location>
        <topology evidence="1">Multi-pass membrane protein</topology>
    </subcellularLocation>
</comment>
<geneLocation type="plasmid" evidence="12 13">
    <name>pYZ3</name>
</geneLocation>
<dbReference type="SUPFAM" id="SSF52540">
    <property type="entry name" value="P-loop containing nucleoside triphosphate hydrolases"/>
    <property type="match status" value="1"/>
</dbReference>
<dbReference type="Pfam" id="PF00005">
    <property type="entry name" value="ABC_tran"/>
    <property type="match status" value="1"/>
</dbReference>
<dbReference type="EMBL" id="CP028904">
    <property type="protein sequence ID" value="AWB07981.1"/>
    <property type="molecule type" value="Genomic_DNA"/>
</dbReference>
<dbReference type="InterPro" id="IPR027417">
    <property type="entry name" value="P-loop_NTPase"/>
</dbReference>
<dbReference type="InterPro" id="IPR017871">
    <property type="entry name" value="ABC_transporter-like_CS"/>
</dbReference>
<dbReference type="GO" id="GO:0005886">
    <property type="term" value="C:plasma membrane"/>
    <property type="evidence" value="ECO:0007669"/>
    <property type="project" value="UniProtKB-SubCell"/>
</dbReference>
<dbReference type="PROSITE" id="PS50929">
    <property type="entry name" value="ABC_TM1F"/>
    <property type="match status" value="1"/>
</dbReference>
<dbReference type="SUPFAM" id="SSF90123">
    <property type="entry name" value="ABC transporter transmembrane region"/>
    <property type="match status" value="1"/>
</dbReference>
<evidence type="ECO:0000256" key="4">
    <source>
        <dbReference type="ARBA" id="ARBA00022692"/>
    </source>
</evidence>
<evidence type="ECO:0000256" key="6">
    <source>
        <dbReference type="ARBA" id="ARBA00022840"/>
    </source>
</evidence>
<keyword evidence="2" id="KW-0813">Transport</keyword>
<dbReference type="PANTHER" id="PTHR24221">
    <property type="entry name" value="ATP-BINDING CASSETTE SUB-FAMILY B"/>
    <property type="match status" value="1"/>
</dbReference>
<accession>A0A2R4VUC2</accession>
<evidence type="ECO:0000256" key="8">
    <source>
        <dbReference type="ARBA" id="ARBA00023136"/>
    </source>
</evidence>
<name>A0A2R4VUC2_9PROT</name>
<keyword evidence="8 9" id="KW-0472">Membrane</keyword>
<dbReference type="Pfam" id="PF00664">
    <property type="entry name" value="ABC_membrane"/>
    <property type="match status" value="1"/>
</dbReference>
<dbReference type="Gene3D" id="3.40.50.300">
    <property type="entry name" value="P-loop containing nucleotide triphosphate hydrolases"/>
    <property type="match status" value="1"/>
</dbReference>
<keyword evidence="4 9" id="KW-0812">Transmembrane</keyword>
<dbReference type="InterPro" id="IPR003593">
    <property type="entry name" value="AAA+_ATPase"/>
</dbReference>
<feature type="transmembrane region" description="Helical" evidence="9">
    <location>
        <begin position="82"/>
        <end position="111"/>
    </location>
</feature>
<dbReference type="GO" id="GO:0016887">
    <property type="term" value="F:ATP hydrolysis activity"/>
    <property type="evidence" value="ECO:0007669"/>
    <property type="project" value="InterPro"/>
</dbReference>
<evidence type="ECO:0000259" key="11">
    <source>
        <dbReference type="PROSITE" id="PS50929"/>
    </source>
</evidence>
<feature type="transmembrane region" description="Helical" evidence="9">
    <location>
        <begin position="182"/>
        <end position="201"/>
    </location>
</feature>
<keyword evidence="12" id="KW-0614">Plasmid</keyword>
<dbReference type="InterPro" id="IPR003439">
    <property type="entry name" value="ABC_transporter-like_ATP-bd"/>
</dbReference>
<dbReference type="KEGG" id="ahu:A6A40_22550"/>
<keyword evidence="13" id="KW-1185">Reference proteome</keyword>
<proteinExistence type="predicted"/>
<protein>
    <submittedName>
        <fullName evidence="12">ABC transporter ATP-binding protein</fullName>
    </submittedName>
</protein>
<evidence type="ECO:0000256" key="7">
    <source>
        <dbReference type="ARBA" id="ARBA00022989"/>
    </source>
</evidence>
<evidence type="ECO:0000256" key="3">
    <source>
        <dbReference type="ARBA" id="ARBA00022475"/>
    </source>
</evidence>
<dbReference type="PANTHER" id="PTHR24221:SF654">
    <property type="entry name" value="ATP-BINDING CASSETTE SUB-FAMILY B MEMBER 6"/>
    <property type="match status" value="1"/>
</dbReference>
<dbReference type="GO" id="GO:0140359">
    <property type="term" value="F:ABC-type transporter activity"/>
    <property type="evidence" value="ECO:0007669"/>
    <property type="project" value="InterPro"/>
</dbReference>
<dbReference type="GO" id="GO:0005524">
    <property type="term" value="F:ATP binding"/>
    <property type="evidence" value="ECO:0007669"/>
    <property type="project" value="UniProtKB-KW"/>
</dbReference>
<feature type="transmembrane region" description="Helical" evidence="9">
    <location>
        <begin position="268"/>
        <end position="289"/>
    </location>
</feature>